<dbReference type="InterPro" id="IPR011010">
    <property type="entry name" value="DNA_brk_join_enz"/>
</dbReference>
<dbReference type="GO" id="GO:0006310">
    <property type="term" value="P:DNA recombination"/>
    <property type="evidence" value="ECO:0007669"/>
    <property type="project" value="UniProtKB-KW"/>
</dbReference>
<gene>
    <name evidence="8" type="ORF">COY32_02735</name>
</gene>
<feature type="domain" description="Tyr recombinase" evidence="6">
    <location>
        <begin position="109"/>
        <end position="288"/>
    </location>
</feature>
<reference evidence="9" key="1">
    <citation type="submission" date="2017-09" db="EMBL/GenBank/DDBJ databases">
        <title>Depth-based differentiation of microbial function through sediment-hosted aquifers and enrichment of novel symbionts in the deep terrestrial subsurface.</title>
        <authorList>
            <person name="Probst A.J."/>
            <person name="Ladd B."/>
            <person name="Jarett J.K."/>
            <person name="Geller-Mcgrath D.E."/>
            <person name="Sieber C.M.K."/>
            <person name="Emerson J.B."/>
            <person name="Anantharaman K."/>
            <person name="Thomas B.C."/>
            <person name="Malmstrom R."/>
            <person name="Stieglmeier M."/>
            <person name="Klingl A."/>
            <person name="Woyke T."/>
            <person name="Ryan C.M."/>
            <person name="Banfield J.F."/>
        </authorList>
    </citation>
    <scope>NUCLEOTIDE SEQUENCE [LARGE SCALE GENOMIC DNA]</scope>
</reference>
<protein>
    <recommendedName>
        <fullName evidence="10">Tyrosine recombinase XerC</fullName>
    </recommendedName>
</protein>
<sequence>MILFDQAHAQFVNYLSTEDRAGSTILAYGKDIEQLLNHIRDNHGKTHVHHIETEHIQSFLDALEKQEYTKKSISRKINSIKTFFKFLKINDYVLEDPSAVISHPKFETPAPRILSEMEFRALRDAARDDVRTHAIIELLLQSGIRIGELSELRLHNIEIDESKESGVLIIDGSRTTLSRRIPLNRAASMAVGHYLTERPEAESNHIFITRTGKPLLVRNIRASIDRYYNKAGIENAKVNDLRHTWIAHHIKRGTSLVMLSKLAGHKRLATTEKYLNFIDSNENTGVTLEEL</sequence>
<keyword evidence="4" id="KW-0233">DNA recombination</keyword>
<dbReference type="GO" id="GO:0003677">
    <property type="term" value="F:DNA binding"/>
    <property type="evidence" value="ECO:0007669"/>
    <property type="project" value="UniProtKB-UniRule"/>
</dbReference>
<dbReference type="Gene3D" id="1.10.443.10">
    <property type="entry name" value="Intergrase catalytic core"/>
    <property type="match status" value="1"/>
</dbReference>
<comment type="similarity">
    <text evidence="1">Belongs to the 'phage' integrase family.</text>
</comment>
<evidence type="ECO:0000256" key="2">
    <source>
        <dbReference type="ARBA" id="ARBA00022908"/>
    </source>
</evidence>
<keyword evidence="2" id="KW-0229">DNA integration</keyword>
<feature type="domain" description="Core-binding (CB)" evidence="7">
    <location>
        <begin position="2"/>
        <end position="88"/>
    </location>
</feature>
<dbReference type="InterPro" id="IPR013762">
    <property type="entry name" value="Integrase-like_cat_sf"/>
</dbReference>
<dbReference type="InterPro" id="IPR002104">
    <property type="entry name" value="Integrase_catalytic"/>
</dbReference>
<dbReference type="PANTHER" id="PTHR30349:SF41">
    <property type="entry name" value="INTEGRASE_RECOMBINASE PROTEIN MJ0367-RELATED"/>
    <property type="match status" value="1"/>
</dbReference>
<dbReference type="Pfam" id="PF02899">
    <property type="entry name" value="Phage_int_SAM_1"/>
    <property type="match status" value="1"/>
</dbReference>
<evidence type="ECO:0000256" key="3">
    <source>
        <dbReference type="ARBA" id="ARBA00023125"/>
    </source>
</evidence>
<evidence type="ECO:0000259" key="6">
    <source>
        <dbReference type="PROSITE" id="PS51898"/>
    </source>
</evidence>
<dbReference type="InterPro" id="IPR044068">
    <property type="entry name" value="CB"/>
</dbReference>
<dbReference type="PROSITE" id="PS51900">
    <property type="entry name" value="CB"/>
    <property type="match status" value="1"/>
</dbReference>
<dbReference type="InterPro" id="IPR010998">
    <property type="entry name" value="Integrase_recombinase_N"/>
</dbReference>
<accession>A0A2M7TJL6</accession>
<evidence type="ECO:0000259" key="7">
    <source>
        <dbReference type="PROSITE" id="PS51900"/>
    </source>
</evidence>
<comment type="caution">
    <text evidence="8">The sequence shown here is derived from an EMBL/GenBank/DDBJ whole genome shotgun (WGS) entry which is preliminary data.</text>
</comment>
<dbReference type="SUPFAM" id="SSF56349">
    <property type="entry name" value="DNA breaking-rejoining enzymes"/>
    <property type="match status" value="1"/>
</dbReference>
<dbReference type="AlphaFoldDB" id="A0A2M7TJL6"/>
<dbReference type="InterPro" id="IPR004107">
    <property type="entry name" value="Integrase_SAM-like_N"/>
</dbReference>
<evidence type="ECO:0000256" key="1">
    <source>
        <dbReference type="ARBA" id="ARBA00008857"/>
    </source>
</evidence>
<dbReference type="CDD" id="cd00397">
    <property type="entry name" value="DNA_BRE_C"/>
    <property type="match status" value="1"/>
</dbReference>
<name>A0A2M7TJL6_UNCKA</name>
<evidence type="ECO:0008006" key="10">
    <source>
        <dbReference type="Google" id="ProtNLM"/>
    </source>
</evidence>
<evidence type="ECO:0000313" key="8">
    <source>
        <dbReference type="EMBL" id="PIZ46792.1"/>
    </source>
</evidence>
<dbReference type="EMBL" id="PFNL01000078">
    <property type="protein sequence ID" value="PIZ46792.1"/>
    <property type="molecule type" value="Genomic_DNA"/>
</dbReference>
<dbReference type="Gene3D" id="1.10.150.130">
    <property type="match status" value="1"/>
</dbReference>
<evidence type="ECO:0000313" key="9">
    <source>
        <dbReference type="Proteomes" id="UP000228920"/>
    </source>
</evidence>
<proteinExistence type="inferred from homology"/>
<keyword evidence="3 5" id="KW-0238">DNA-binding</keyword>
<dbReference type="GO" id="GO:0015074">
    <property type="term" value="P:DNA integration"/>
    <property type="evidence" value="ECO:0007669"/>
    <property type="project" value="UniProtKB-KW"/>
</dbReference>
<evidence type="ECO:0000256" key="5">
    <source>
        <dbReference type="PROSITE-ProRule" id="PRU01248"/>
    </source>
</evidence>
<dbReference type="Pfam" id="PF00589">
    <property type="entry name" value="Phage_integrase"/>
    <property type="match status" value="1"/>
</dbReference>
<dbReference type="Proteomes" id="UP000228920">
    <property type="component" value="Unassembled WGS sequence"/>
</dbReference>
<dbReference type="PROSITE" id="PS51898">
    <property type="entry name" value="TYR_RECOMBINASE"/>
    <property type="match status" value="1"/>
</dbReference>
<organism evidence="8 9">
    <name type="scientific">candidate division WWE3 bacterium CG_4_10_14_0_2_um_filter_41_14</name>
    <dbReference type="NCBI Taxonomy" id="1975072"/>
    <lineage>
        <taxon>Bacteria</taxon>
        <taxon>Katanobacteria</taxon>
    </lineage>
</organism>
<dbReference type="InterPro" id="IPR050090">
    <property type="entry name" value="Tyrosine_recombinase_XerCD"/>
</dbReference>
<evidence type="ECO:0000256" key="4">
    <source>
        <dbReference type="ARBA" id="ARBA00023172"/>
    </source>
</evidence>
<dbReference type="PANTHER" id="PTHR30349">
    <property type="entry name" value="PHAGE INTEGRASE-RELATED"/>
    <property type="match status" value="1"/>
</dbReference>